<dbReference type="InterPro" id="IPR037883">
    <property type="entry name" value="Knr4/Smi1-like_sf"/>
</dbReference>
<dbReference type="InterPro" id="IPR051873">
    <property type="entry name" value="KNR4/SMI1_regulator"/>
</dbReference>
<organism evidence="2 4">
    <name type="scientific">Rotaria sordida</name>
    <dbReference type="NCBI Taxonomy" id="392033"/>
    <lineage>
        <taxon>Eukaryota</taxon>
        <taxon>Metazoa</taxon>
        <taxon>Spiralia</taxon>
        <taxon>Gnathifera</taxon>
        <taxon>Rotifera</taxon>
        <taxon>Eurotatoria</taxon>
        <taxon>Bdelloidea</taxon>
        <taxon>Philodinida</taxon>
        <taxon>Philodinidae</taxon>
        <taxon>Rotaria</taxon>
    </lineage>
</organism>
<dbReference type="EMBL" id="CAJOAX010002069">
    <property type="protein sequence ID" value="CAF3768438.1"/>
    <property type="molecule type" value="Genomic_DNA"/>
</dbReference>
<dbReference type="Proteomes" id="UP000663882">
    <property type="component" value="Unassembled WGS sequence"/>
</dbReference>
<sequence length="182" mass="20828">MSVSGSFVRIESWLSKNAPNILGQLNKPISSIDELDKVEKMLDAKLPPSVREAYTFHNGESPESKGLFGGWRWLPLNEIIQWNDEQKNNVQKHHFIDFKPSFMIPLLISTISMNDLRYVETSDDNGQEETPVIEWNHEQPARDVKYGSFANYLSTFAERLELGEYILDADNPDKACGLILKK</sequence>
<dbReference type="Pfam" id="PF09346">
    <property type="entry name" value="SMI1_KNR4"/>
    <property type="match status" value="1"/>
</dbReference>
<comment type="caution">
    <text evidence="2">The sequence shown here is derived from an EMBL/GenBank/DDBJ whole genome shotgun (WGS) entry which is preliminary data.</text>
</comment>
<evidence type="ECO:0000313" key="2">
    <source>
        <dbReference type="EMBL" id="CAF0865870.1"/>
    </source>
</evidence>
<dbReference type="EMBL" id="CAJNOO010000226">
    <property type="protein sequence ID" value="CAF0865870.1"/>
    <property type="molecule type" value="Genomic_DNA"/>
</dbReference>
<feature type="domain" description="Knr4/Smi1-like" evidence="1">
    <location>
        <begin position="32"/>
        <end position="154"/>
    </location>
</feature>
<accession>A0A813X7P2</accession>
<evidence type="ECO:0000259" key="1">
    <source>
        <dbReference type="Pfam" id="PF09346"/>
    </source>
</evidence>
<dbReference type="PANTHER" id="PTHR47432">
    <property type="entry name" value="CELL WALL ASSEMBLY REGULATOR SMI1"/>
    <property type="match status" value="1"/>
</dbReference>
<dbReference type="GO" id="GO:0043332">
    <property type="term" value="C:mating projection tip"/>
    <property type="evidence" value="ECO:0007669"/>
    <property type="project" value="TreeGrafter"/>
</dbReference>
<dbReference type="SUPFAM" id="SSF160631">
    <property type="entry name" value="SMI1/KNR4-like"/>
    <property type="match status" value="1"/>
</dbReference>
<dbReference type="OrthoDB" id="2305498at2759"/>
<dbReference type="Gene3D" id="3.40.1580.10">
    <property type="entry name" value="SMI1/KNR4-like"/>
    <property type="match status" value="1"/>
</dbReference>
<protein>
    <recommendedName>
        <fullName evidence="1">Knr4/Smi1-like domain-containing protein</fullName>
    </recommendedName>
</protein>
<name>A0A813X7P2_9BILA</name>
<reference evidence="2" key="1">
    <citation type="submission" date="2021-02" db="EMBL/GenBank/DDBJ databases">
        <authorList>
            <person name="Nowell W R."/>
        </authorList>
    </citation>
    <scope>NUCLEOTIDE SEQUENCE</scope>
</reference>
<proteinExistence type="predicted"/>
<dbReference type="AlphaFoldDB" id="A0A813X7P2"/>
<dbReference type="PANTHER" id="PTHR47432:SF1">
    <property type="entry name" value="CELL WALL ASSEMBLY REGULATOR SMI1"/>
    <property type="match status" value="1"/>
</dbReference>
<evidence type="ECO:0000313" key="3">
    <source>
        <dbReference type="EMBL" id="CAF3768438.1"/>
    </source>
</evidence>
<dbReference type="Proteomes" id="UP000663823">
    <property type="component" value="Unassembled WGS sequence"/>
</dbReference>
<evidence type="ECO:0000313" key="4">
    <source>
        <dbReference type="Proteomes" id="UP000663882"/>
    </source>
</evidence>
<dbReference type="InterPro" id="IPR018958">
    <property type="entry name" value="Knr4/Smi1-like_dom"/>
</dbReference>
<gene>
    <name evidence="3" type="ORF">OTI717_LOCUS16519</name>
    <name evidence="2" type="ORF">RFH988_LOCUS7213</name>
</gene>